<feature type="domain" description="LysM" evidence="1">
    <location>
        <begin position="190"/>
        <end position="234"/>
    </location>
</feature>
<protein>
    <submittedName>
        <fullName evidence="2">DUF1571 domain-containing protein</fullName>
    </submittedName>
</protein>
<dbReference type="CDD" id="cd00118">
    <property type="entry name" value="LysM"/>
    <property type="match status" value="1"/>
</dbReference>
<dbReference type="PROSITE" id="PS51782">
    <property type="entry name" value="LYSM"/>
    <property type="match status" value="1"/>
</dbReference>
<keyword evidence="2" id="KW-0614">Plasmid</keyword>
<dbReference type="InterPro" id="IPR018392">
    <property type="entry name" value="LysM"/>
</dbReference>
<dbReference type="AlphaFoldDB" id="A0A7G7G299"/>
<dbReference type="EMBL" id="CP055154">
    <property type="protein sequence ID" value="QNF31283.1"/>
    <property type="molecule type" value="Genomic_DNA"/>
</dbReference>
<keyword evidence="3" id="KW-1185">Reference proteome</keyword>
<sequence>MSMKFKKILILINPLVFFLFISVFGISQNSRQSTISSKEIMEKMFVSVKQLRTVKFIMKDWERRENRNREGEQHIKVNISPFWVYAYIAKPSKGVEALWRQGENNNKVLVHPNAFPYISLNLDPNGSLVRSGSHHNLFAANPKYTAKIIRDAYEKVGNAFPNIFKYEGDVVFDGKECYKIVINYTPYKLYNYQVKPGEDVFNIAQKLYLNEFKIKELNKLKDYTGLKAGQTLVLPNSYAKKTILFIDKKTFLPLVQVIYDELGFFERYEYHDLQVNPTFKKDEFTRDFPAYHF</sequence>
<dbReference type="Pfam" id="PF07608">
    <property type="entry name" value="DUF1571"/>
    <property type="match status" value="1"/>
</dbReference>
<proteinExistence type="predicted"/>
<dbReference type="InterPro" id="IPR036779">
    <property type="entry name" value="LysM_dom_sf"/>
</dbReference>
<dbReference type="RefSeq" id="WP_185269842.1">
    <property type="nucleotide sequence ID" value="NZ_CP055154.1"/>
</dbReference>
<dbReference type="KEGG" id="aswu:HUW51_00575"/>
<gene>
    <name evidence="2" type="ORF">HUW51_00575</name>
</gene>
<dbReference type="Gene3D" id="3.10.350.10">
    <property type="entry name" value="LysM domain"/>
    <property type="match status" value="1"/>
</dbReference>
<dbReference type="InterPro" id="IPR011465">
    <property type="entry name" value="DUF1571"/>
</dbReference>
<name>A0A7G7G299_9BACT</name>
<dbReference type="SMART" id="SM00257">
    <property type="entry name" value="LysM"/>
    <property type="match status" value="1"/>
</dbReference>
<dbReference type="Pfam" id="PF01476">
    <property type="entry name" value="LysM"/>
    <property type="match status" value="1"/>
</dbReference>
<evidence type="ECO:0000259" key="1">
    <source>
        <dbReference type="PROSITE" id="PS51782"/>
    </source>
</evidence>
<organism evidence="2 3">
    <name type="scientific">Adhaeribacter swui</name>
    <dbReference type="NCBI Taxonomy" id="2086471"/>
    <lineage>
        <taxon>Bacteria</taxon>
        <taxon>Pseudomonadati</taxon>
        <taxon>Bacteroidota</taxon>
        <taxon>Cytophagia</taxon>
        <taxon>Cytophagales</taxon>
        <taxon>Hymenobacteraceae</taxon>
        <taxon>Adhaeribacter</taxon>
    </lineage>
</organism>
<dbReference type="Proteomes" id="UP000515237">
    <property type="component" value="Plasmid unnamed1"/>
</dbReference>
<evidence type="ECO:0000313" key="2">
    <source>
        <dbReference type="EMBL" id="QNF31283.1"/>
    </source>
</evidence>
<geneLocation type="plasmid" evidence="2 3">
    <name>unnamed1</name>
</geneLocation>
<evidence type="ECO:0000313" key="3">
    <source>
        <dbReference type="Proteomes" id="UP000515237"/>
    </source>
</evidence>
<accession>A0A7G7G299</accession>
<dbReference type="SUPFAM" id="SSF54106">
    <property type="entry name" value="LysM domain"/>
    <property type="match status" value="1"/>
</dbReference>
<reference evidence="2 3" key="1">
    <citation type="journal article" date="2018" name="Int. J. Syst. Evol. Microbiol.">
        <title>Adhaeribacter swui sp. nov., isolated from wet mud.</title>
        <authorList>
            <person name="Kim D.U."/>
            <person name="Kim K.W."/>
            <person name="Kang M.S."/>
            <person name="Kim J.Y."/>
            <person name="Jang J.H."/>
            <person name="Kim M.K."/>
        </authorList>
    </citation>
    <scope>NUCLEOTIDE SEQUENCE [LARGE SCALE GENOMIC DNA]</scope>
    <source>
        <strain evidence="2 3">KCTC 52873</strain>
        <plasmid evidence="2">unnamed1</plasmid>
    </source>
</reference>